<gene>
    <name evidence="3" type="ORF">D8674_019599</name>
</gene>
<accession>A0A5N5G8S5</accession>
<feature type="region of interest" description="Disordered" evidence="1">
    <location>
        <begin position="37"/>
        <end position="78"/>
    </location>
</feature>
<reference evidence="4" key="2">
    <citation type="submission" date="2019-10" db="EMBL/GenBank/DDBJ databases">
        <title>A de novo genome assembly of a pear dwarfing rootstock.</title>
        <authorList>
            <person name="Wang F."/>
            <person name="Wang J."/>
            <person name="Li S."/>
            <person name="Zhang Y."/>
            <person name="Fang M."/>
            <person name="Ma L."/>
            <person name="Zhao Y."/>
            <person name="Jiang S."/>
        </authorList>
    </citation>
    <scope>NUCLEOTIDE SEQUENCE [LARGE SCALE GENOMIC DNA]</scope>
</reference>
<name>A0A5N5G8S5_9ROSA</name>
<dbReference type="EMBL" id="SMOL01000487">
    <property type="protein sequence ID" value="KAB2611567.1"/>
    <property type="molecule type" value="Genomic_DNA"/>
</dbReference>
<reference evidence="3 4" key="1">
    <citation type="submission" date="2019-09" db="EMBL/GenBank/DDBJ databases">
        <authorList>
            <person name="Ou C."/>
        </authorList>
    </citation>
    <scope>NUCLEOTIDE SEQUENCE [LARGE SCALE GENOMIC DNA]</scope>
    <source>
        <strain evidence="3">S2</strain>
        <tissue evidence="3">Leaf</tissue>
    </source>
</reference>
<comment type="caution">
    <text evidence="3">The sequence shown here is derived from an EMBL/GenBank/DDBJ whole genome shotgun (WGS) entry which is preliminary data.</text>
</comment>
<evidence type="ECO:0000256" key="1">
    <source>
        <dbReference type="SAM" id="MobiDB-lite"/>
    </source>
</evidence>
<dbReference type="Proteomes" id="UP000327157">
    <property type="component" value="Chromosome 17"/>
</dbReference>
<feature type="compositionally biased region" description="Basic and acidic residues" evidence="1">
    <location>
        <begin position="43"/>
        <end position="53"/>
    </location>
</feature>
<proteinExistence type="predicted"/>
<protein>
    <submittedName>
        <fullName evidence="3">Uncharacterized protein</fullName>
    </submittedName>
</protein>
<evidence type="ECO:0000313" key="3">
    <source>
        <dbReference type="EMBL" id="KAB2611567.1"/>
    </source>
</evidence>
<feature type="signal peptide" evidence="2">
    <location>
        <begin position="1"/>
        <end position="15"/>
    </location>
</feature>
<evidence type="ECO:0000256" key="2">
    <source>
        <dbReference type="SAM" id="SignalP"/>
    </source>
</evidence>
<keyword evidence="4" id="KW-1185">Reference proteome</keyword>
<sequence length="110" mass="12506">MLLLHLMHLCPFNLALHKRLQVRTRTWCTMMRAGAGGSVNLYGEKHETDDSRKNQRGKRGNGRVDFVHRHPTDNSSATPVLARSQQPFLLTKTILQVTSALILVLPFQLF</sequence>
<dbReference type="AlphaFoldDB" id="A0A5N5G8S5"/>
<evidence type="ECO:0000313" key="4">
    <source>
        <dbReference type="Proteomes" id="UP000327157"/>
    </source>
</evidence>
<keyword evidence="2" id="KW-0732">Signal</keyword>
<organism evidence="3 4">
    <name type="scientific">Pyrus ussuriensis x Pyrus communis</name>
    <dbReference type="NCBI Taxonomy" id="2448454"/>
    <lineage>
        <taxon>Eukaryota</taxon>
        <taxon>Viridiplantae</taxon>
        <taxon>Streptophyta</taxon>
        <taxon>Embryophyta</taxon>
        <taxon>Tracheophyta</taxon>
        <taxon>Spermatophyta</taxon>
        <taxon>Magnoliopsida</taxon>
        <taxon>eudicotyledons</taxon>
        <taxon>Gunneridae</taxon>
        <taxon>Pentapetalae</taxon>
        <taxon>rosids</taxon>
        <taxon>fabids</taxon>
        <taxon>Rosales</taxon>
        <taxon>Rosaceae</taxon>
        <taxon>Amygdaloideae</taxon>
        <taxon>Maleae</taxon>
        <taxon>Pyrus</taxon>
    </lineage>
</organism>
<reference evidence="3 4" key="3">
    <citation type="submission" date="2019-11" db="EMBL/GenBank/DDBJ databases">
        <title>A de novo genome assembly of a pear dwarfing rootstock.</title>
        <authorList>
            <person name="Wang F."/>
            <person name="Wang J."/>
            <person name="Li S."/>
            <person name="Zhang Y."/>
            <person name="Fang M."/>
            <person name="Ma L."/>
            <person name="Zhao Y."/>
            <person name="Jiang S."/>
        </authorList>
    </citation>
    <scope>NUCLEOTIDE SEQUENCE [LARGE SCALE GENOMIC DNA]</scope>
    <source>
        <strain evidence="3">S2</strain>
        <tissue evidence="3">Leaf</tissue>
    </source>
</reference>
<feature type="chain" id="PRO_5024453163" evidence="2">
    <location>
        <begin position="16"/>
        <end position="110"/>
    </location>
</feature>